<protein>
    <submittedName>
        <fullName evidence="6">Dihydrolipoyllysine-residue acetyltransferase component of acetoin cleaving system family protein</fullName>
    </submittedName>
</protein>
<dbReference type="SUPFAM" id="SSF52777">
    <property type="entry name" value="CoA-dependent acyltransferases"/>
    <property type="match status" value="1"/>
</dbReference>
<reference evidence="7" key="1">
    <citation type="submission" date="2016-01" db="EMBL/GenBank/DDBJ databases">
        <authorList>
            <person name="Mitreva M."/>
            <person name="Pepin K.H."/>
            <person name="Mihindukulasuriya K.A."/>
            <person name="Fulton R."/>
            <person name="Fronick C."/>
            <person name="O'Laughlin M."/>
            <person name="Miner T."/>
            <person name="Herter B."/>
            <person name="Rosa B.A."/>
            <person name="Cordes M."/>
            <person name="Tomlinson C."/>
            <person name="Wollam A."/>
            <person name="Palsikar V.B."/>
            <person name="Mardis E.R."/>
            <person name="Wilson R.K."/>
        </authorList>
    </citation>
    <scope>NUCLEOTIDE SEQUENCE [LARGE SCALE GENOMIC DNA]</scope>
    <source>
        <strain evidence="7">KA00185</strain>
    </source>
</reference>
<dbReference type="InterPro" id="IPR004167">
    <property type="entry name" value="PSBD"/>
</dbReference>
<evidence type="ECO:0000256" key="4">
    <source>
        <dbReference type="ARBA" id="ARBA00023315"/>
    </source>
</evidence>
<evidence type="ECO:0000256" key="3">
    <source>
        <dbReference type="ARBA" id="ARBA00022679"/>
    </source>
</evidence>
<dbReference type="GO" id="GO:0031405">
    <property type="term" value="F:lipoic acid binding"/>
    <property type="evidence" value="ECO:0007669"/>
    <property type="project" value="TreeGrafter"/>
</dbReference>
<dbReference type="InterPro" id="IPR023213">
    <property type="entry name" value="CAT-like_dom_sf"/>
</dbReference>
<dbReference type="PATRIC" id="fig|157687.3.peg.836"/>
<evidence type="ECO:0000313" key="7">
    <source>
        <dbReference type="Proteomes" id="UP000070483"/>
    </source>
</evidence>
<dbReference type="Gene3D" id="4.10.320.10">
    <property type="entry name" value="E3-binding domain"/>
    <property type="match status" value="2"/>
</dbReference>
<name>A0A134AJZ2_9FUSO</name>
<dbReference type="PROSITE" id="PS51826">
    <property type="entry name" value="PSBD"/>
    <property type="match status" value="2"/>
</dbReference>
<dbReference type="EMBL" id="LSDD01000056">
    <property type="protein sequence ID" value="KXB67974.1"/>
    <property type="molecule type" value="Genomic_DNA"/>
</dbReference>
<dbReference type="NCBIfam" id="NF011416">
    <property type="entry name" value="PRK14843.1"/>
    <property type="match status" value="1"/>
</dbReference>
<dbReference type="Pfam" id="PF00198">
    <property type="entry name" value="2-oxoacid_dh"/>
    <property type="match status" value="1"/>
</dbReference>
<feature type="domain" description="Peripheral subunit-binding (PSBD)" evidence="5">
    <location>
        <begin position="54"/>
        <end position="91"/>
    </location>
</feature>
<keyword evidence="7" id="KW-1185">Reference proteome</keyword>
<accession>A0A134AJZ2</accession>
<dbReference type="Pfam" id="PF02817">
    <property type="entry name" value="E3_binding"/>
    <property type="match status" value="2"/>
</dbReference>
<proteinExistence type="inferred from homology"/>
<dbReference type="STRING" id="157687.HMPREF3180_00838"/>
<dbReference type="InterPro" id="IPR001078">
    <property type="entry name" value="2-oxoacid_DH_actylTfrase"/>
</dbReference>
<evidence type="ECO:0000256" key="1">
    <source>
        <dbReference type="ARBA" id="ARBA00001938"/>
    </source>
</evidence>
<evidence type="ECO:0000259" key="5">
    <source>
        <dbReference type="PROSITE" id="PS51826"/>
    </source>
</evidence>
<evidence type="ECO:0000313" key="6">
    <source>
        <dbReference type="EMBL" id="KXB67974.1"/>
    </source>
</evidence>
<dbReference type="Gene3D" id="3.30.559.10">
    <property type="entry name" value="Chloramphenicol acetyltransferase-like domain"/>
    <property type="match status" value="1"/>
</dbReference>
<organism evidence="6 7">
    <name type="scientific">Leptotrichia wadei</name>
    <dbReference type="NCBI Taxonomy" id="157687"/>
    <lineage>
        <taxon>Bacteria</taxon>
        <taxon>Fusobacteriati</taxon>
        <taxon>Fusobacteriota</taxon>
        <taxon>Fusobacteriia</taxon>
        <taxon>Fusobacteriales</taxon>
        <taxon>Leptotrichiaceae</taxon>
        <taxon>Leptotrichia</taxon>
    </lineage>
</organism>
<keyword evidence="4" id="KW-0012">Acyltransferase</keyword>
<dbReference type="GO" id="GO:0016407">
    <property type="term" value="F:acetyltransferase activity"/>
    <property type="evidence" value="ECO:0007669"/>
    <property type="project" value="TreeGrafter"/>
</dbReference>
<evidence type="ECO:0000256" key="2">
    <source>
        <dbReference type="ARBA" id="ARBA00007317"/>
    </source>
</evidence>
<gene>
    <name evidence="6" type="ORF">HMPREF3180_00838</name>
</gene>
<sequence length="348" mass="38475">MKNKMENSKLRATPAARDLAKMMGIDLLNVRGSGAKGRIHKEDVEEFNFEKKVRITPLANKIAREYNIDLSTVEGSGHNGKIMKEDILNIIAKPKETEELARHEKAILAEKEQVEEADIEVIPMSPMRKVIAKRMSDSYFTAPTFTLNYEVDMTELISLRKKVMDTIMENTGKKITVTDLISFAVVKTLMKHKYVNSELSADGTQITLHNYVNLSIAVGMDDGLLVPVIKGADKMSLSELVVASKDIIKKALAMKLSPSEQSGSTFTISNLGMFGTQSFNPIINQPNSAILGVAATVEKPVVVDGEIVIRPIMTMCLTIDHRVVDGLAGAKFMQDLKKLLENPLEMLI</sequence>
<dbReference type="PANTHER" id="PTHR43178">
    <property type="entry name" value="DIHYDROLIPOAMIDE ACETYLTRANSFERASE COMPONENT OF PYRUVATE DEHYDROGENASE COMPLEX"/>
    <property type="match status" value="1"/>
</dbReference>
<dbReference type="AlphaFoldDB" id="A0A134AJZ2"/>
<dbReference type="Proteomes" id="UP000070483">
    <property type="component" value="Unassembled WGS sequence"/>
</dbReference>
<comment type="similarity">
    <text evidence="2">Belongs to the 2-oxoacid dehydrogenase family.</text>
</comment>
<comment type="cofactor">
    <cofactor evidence="1">
        <name>(R)-lipoate</name>
        <dbReference type="ChEBI" id="CHEBI:83088"/>
    </cofactor>
</comment>
<dbReference type="InterPro" id="IPR036625">
    <property type="entry name" value="E3-bd_dom_sf"/>
</dbReference>
<feature type="domain" description="Peripheral subunit-binding (PSBD)" evidence="5">
    <location>
        <begin position="11"/>
        <end position="48"/>
    </location>
</feature>
<dbReference type="InterPro" id="IPR050743">
    <property type="entry name" value="2-oxoacid_DH_E2_comp"/>
</dbReference>
<dbReference type="PANTHER" id="PTHR43178:SF5">
    <property type="entry name" value="LIPOAMIDE ACYLTRANSFERASE COMPONENT OF BRANCHED-CHAIN ALPHA-KETO ACID DEHYDROGENASE COMPLEX, MITOCHONDRIAL"/>
    <property type="match status" value="1"/>
</dbReference>
<dbReference type="SUPFAM" id="SSF47005">
    <property type="entry name" value="Peripheral subunit-binding domain of 2-oxo acid dehydrogenase complex"/>
    <property type="match status" value="2"/>
</dbReference>
<comment type="caution">
    <text evidence="6">The sequence shown here is derived from an EMBL/GenBank/DDBJ whole genome shotgun (WGS) entry which is preliminary data.</text>
</comment>
<dbReference type="GO" id="GO:0005737">
    <property type="term" value="C:cytoplasm"/>
    <property type="evidence" value="ECO:0007669"/>
    <property type="project" value="TreeGrafter"/>
</dbReference>
<keyword evidence="3 6" id="KW-0808">Transferase</keyword>